<name>A0ACB9T2U7_HOLOL</name>
<reference evidence="1" key="1">
    <citation type="submission" date="2022-04" db="EMBL/GenBank/DDBJ databases">
        <title>Chromosome-scale genome assembly of Holotrichia oblita Faldermann.</title>
        <authorList>
            <person name="Rongchong L."/>
        </authorList>
    </citation>
    <scope>NUCLEOTIDE SEQUENCE</scope>
    <source>
        <strain evidence="1">81SQS9</strain>
    </source>
</reference>
<proteinExistence type="predicted"/>
<comment type="caution">
    <text evidence="1">The sequence shown here is derived from an EMBL/GenBank/DDBJ whole genome shotgun (WGS) entry which is preliminary data.</text>
</comment>
<sequence>MRDCTWRPVNEKTVCPDPDVKYILYTNKVNREVIDITVTDWLRQSSWDSEKEDVLVVHGYAGGDDTLPIAVLRDAYINNGSYNIWMLDWGPMSQPPCYTAAVHNMRAIAKCTADLLTDLRQQGLRTEKLTCIGHSLGSHICGLISRYVHFRMHRIIALDPARPLIPAASRLSSGDANAVHVIHTNAGHYGEAGRSGHVDFCINGGKIQPYCENAGFDEQLCSHVWSVCYMAESLNPQMAKRAEPCSRRCPTGPRPGHRIGIPVMMGQFTPLVTTGSYCMYDKNPPFCPLEPGAPGDKRCCLKPLKTSTVGPVLFSVYPTSPFILSFGSCVVYYNEPCSDETVRFYLTTPTQKKLDAIALDPFKTILPQEYNFSAPLKIVIHGYGGYEPDESVKGIPLVYTGIGYNVIIVNWSPLSKQPCYPAAFLNTWHVGQCVAILSVSLAAYNIMPEDIHVLGFSLGAHIAGFASKHMRKTMGRPYGRITGLDPALPFFANFNNDWKLGSGDADFVDVIHTNAGSFGKIEPMGHVDFYVNGGSIQPACQNLVWAHVSAFLANALSPYKLSRITGLDPAMPGFTTVGIRDKLDQSDAQFVDVVHTNAFFQGQIQESGHVDFYINGGVIQPGCWADERFIACNHHRAPFYFAESINSEKGFWGWPCPNYFVYLLGRCPPQNPQTLMGEHILRSAKGMHLVITDSVSPFAVGPFTGPTIDILKIKYDKNRLSDIDRYKNSILDCTDSESDNCAEFSNFPDLFSENLFSSIDF</sequence>
<organism evidence="1 2">
    <name type="scientific">Holotrichia oblita</name>
    <name type="common">Chafer beetle</name>
    <dbReference type="NCBI Taxonomy" id="644536"/>
    <lineage>
        <taxon>Eukaryota</taxon>
        <taxon>Metazoa</taxon>
        <taxon>Ecdysozoa</taxon>
        <taxon>Arthropoda</taxon>
        <taxon>Hexapoda</taxon>
        <taxon>Insecta</taxon>
        <taxon>Pterygota</taxon>
        <taxon>Neoptera</taxon>
        <taxon>Endopterygota</taxon>
        <taxon>Coleoptera</taxon>
        <taxon>Polyphaga</taxon>
        <taxon>Scarabaeiformia</taxon>
        <taxon>Scarabaeidae</taxon>
        <taxon>Melolonthinae</taxon>
        <taxon>Holotrichia</taxon>
    </lineage>
</organism>
<evidence type="ECO:0000313" key="1">
    <source>
        <dbReference type="EMBL" id="KAI4461135.1"/>
    </source>
</evidence>
<accession>A0ACB9T2U7</accession>
<evidence type="ECO:0000313" key="2">
    <source>
        <dbReference type="Proteomes" id="UP001056778"/>
    </source>
</evidence>
<gene>
    <name evidence="1" type="ORF">MML48_5g00004430</name>
</gene>
<protein>
    <submittedName>
        <fullName evidence="1">Lipase</fullName>
    </submittedName>
</protein>
<dbReference type="Proteomes" id="UP001056778">
    <property type="component" value="Chromosome 5"/>
</dbReference>
<dbReference type="EMBL" id="CM043019">
    <property type="protein sequence ID" value="KAI4461135.1"/>
    <property type="molecule type" value="Genomic_DNA"/>
</dbReference>
<keyword evidence="2" id="KW-1185">Reference proteome</keyword>